<dbReference type="Gene3D" id="3.40.640.10">
    <property type="entry name" value="Type I PLP-dependent aspartate aminotransferase-like (Major domain)"/>
    <property type="match status" value="1"/>
</dbReference>
<evidence type="ECO:0000313" key="7">
    <source>
        <dbReference type="Proteomes" id="UP000355283"/>
    </source>
</evidence>
<dbReference type="GO" id="GO:0097053">
    <property type="term" value="P:L-kynurenine catabolic process"/>
    <property type="evidence" value="ECO:0007669"/>
    <property type="project" value="UniProtKB-UniRule"/>
</dbReference>
<dbReference type="PANTHER" id="PTHR14084:SF0">
    <property type="entry name" value="KYNURENINASE"/>
    <property type="match status" value="1"/>
</dbReference>
<protein>
    <recommendedName>
        <fullName evidence="4 5">Kynureninase</fullName>
        <ecNumber evidence="4 5">3.7.1.3</ecNumber>
    </recommendedName>
    <alternativeName>
        <fullName evidence="4">L-kynurenine hydrolase</fullName>
    </alternativeName>
</protein>
<dbReference type="GO" id="GO:0030170">
    <property type="term" value="F:pyridoxal phosphate binding"/>
    <property type="evidence" value="ECO:0007669"/>
    <property type="project" value="UniProtKB-UniRule"/>
</dbReference>
<comment type="pathway">
    <text evidence="4 5">Cofactor biosynthesis; NAD(+) biosynthesis; quinolinate from L-kynurenine: step 2/3.</text>
</comment>
<feature type="binding site" evidence="4">
    <location>
        <position position="122"/>
    </location>
    <ligand>
        <name>pyridoxal 5'-phosphate</name>
        <dbReference type="ChEBI" id="CHEBI:597326"/>
    </ligand>
</feature>
<gene>
    <name evidence="4" type="primary">KYNU</name>
    <name evidence="6" type="ORF">NSK_004845</name>
</gene>
<dbReference type="HAMAP" id="MF_01970">
    <property type="entry name" value="Kynureninase"/>
    <property type="match status" value="1"/>
</dbReference>
<dbReference type="UniPathway" id="UPA00253">
    <property type="reaction ID" value="UER00329"/>
</dbReference>
<feature type="binding site" evidence="4">
    <location>
        <position position="224"/>
    </location>
    <ligand>
        <name>pyridoxal 5'-phosphate</name>
        <dbReference type="ChEBI" id="CHEBI:597326"/>
    </ligand>
</feature>
<dbReference type="GO" id="GO:0034354">
    <property type="term" value="P:'de novo' NAD+ biosynthetic process from L-tryptophan"/>
    <property type="evidence" value="ECO:0007669"/>
    <property type="project" value="UniProtKB-UniRule"/>
</dbReference>
<keyword evidence="7" id="KW-1185">Reference proteome</keyword>
<comment type="similarity">
    <text evidence="4 5">Belongs to the kynureninase family.</text>
</comment>
<dbReference type="InterPro" id="IPR015421">
    <property type="entry name" value="PyrdxlP-dep_Trfase_major"/>
</dbReference>
<dbReference type="PANTHER" id="PTHR14084">
    <property type="entry name" value="KYNURENINASE"/>
    <property type="match status" value="1"/>
</dbReference>
<dbReference type="UniPathway" id="UPA00334">
    <property type="reaction ID" value="UER00455"/>
</dbReference>
<feature type="modified residue" description="N6-(pyridoxal phosphate)lysine" evidence="4">
    <location>
        <position position="279"/>
    </location>
</feature>
<dbReference type="AlphaFoldDB" id="A0A4D9CWN2"/>
<evidence type="ECO:0000256" key="1">
    <source>
        <dbReference type="ARBA" id="ARBA00022642"/>
    </source>
</evidence>
<name>A0A4D9CWN2_9STRA</name>
<accession>A0A4D9CWN2</accession>
<feature type="binding site" evidence="4">
    <location>
        <position position="121"/>
    </location>
    <ligand>
        <name>pyridoxal 5'-phosphate</name>
        <dbReference type="ChEBI" id="CHEBI:597326"/>
    </ligand>
</feature>
<feature type="binding site" evidence="4">
    <location>
        <begin position="149"/>
        <end position="152"/>
    </location>
    <ligand>
        <name>pyridoxal 5'-phosphate</name>
        <dbReference type="ChEBI" id="CHEBI:597326"/>
    </ligand>
</feature>
<comment type="catalytic activity">
    <reaction evidence="4 5">
        <text>L-kynurenine + H2O = anthranilate + L-alanine + H(+)</text>
        <dbReference type="Rhea" id="RHEA:16813"/>
        <dbReference type="ChEBI" id="CHEBI:15377"/>
        <dbReference type="ChEBI" id="CHEBI:15378"/>
        <dbReference type="ChEBI" id="CHEBI:16567"/>
        <dbReference type="ChEBI" id="CHEBI:57959"/>
        <dbReference type="ChEBI" id="CHEBI:57972"/>
        <dbReference type="EC" id="3.7.1.3"/>
    </reaction>
</comment>
<comment type="subunit">
    <text evidence="4 5">Homodimer.</text>
</comment>
<feature type="binding site" evidence="4">
    <location>
        <position position="256"/>
    </location>
    <ligand>
        <name>pyridoxal 5'-phosphate</name>
        <dbReference type="ChEBI" id="CHEBI:597326"/>
    </ligand>
</feature>
<dbReference type="InterPro" id="IPR010111">
    <property type="entry name" value="Kynureninase"/>
</dbReference>
<dbReference type="Pfam" id="PF22580">
    <property type="entry name" value="KYNU_C"/>
    <property type="match status" value="1"/>
</dbReference>
<proteinExistence type="inferred from homology"/>
<feature type="binding site" evidence="4">
    <location>
        <position position="253"/>
    </location>
    <ligand>
        <name>pyridoxal 5'-phosphate</name>
        <dbReference type="ChEBI" id="CHEBI:597326"/>
    </ligand>
</feature>
<comment type="caution">
    <text evidence="6">The sequence shown here is derived from an EMBL/GenBank/DDBJ whole genome shotgun (WGS) entry which is preliminary data.</text>
</comment>
<keyword evidence="3 4" id="KW-0663">Pyridoxal phosphate</keyword>
<dbReference type="NCBIfam" id="TIGR01814">
    <property type="entry name" value="kynureninase"/>
    <property type="match status" value="1"/>
</dbReference>
<dbReference type="OrthoDB" id="5978656at2759"/>
<dbReference type="InterPro" id="IPR015422">
    <property type="entry name" value="PyrdxlP-dep_Trfase_small"/>
</dbReference>
<dbReference type="GO" id="GO:0030429">
    <property type="term" value="F:kynureninase activity"/>
    <property type="evidence" value="ECO:0007669"/>
    <property type="project" value="UniProtKB-UniRule"/>
</dbReference>
<dbReference type="GO" id="GO:0019805">
    <property type="term" value="P:quinolinate biosynthetic process"/>
    <property type="evidence" value="ECO:0007669"/>
    <property type="project" value="UniProtKB-UniRule"/>
</dbReference>
<dbReference type="Gene3D" id="3.90.1150.10">
    <property type="entry name" value="Aspartate Aminotransferase, domain 1"/>
    <property type="match status" value="1"/>
</dbReference>
<evidence type="ECO:0000256" key="3">
    <source>
        <dbReference type="ARBA" id="ARBA00022898"/>
    </source>
</evidence>
<dbReference type="Proteomes" id="UP000355283">
    <property type="component" value="Unassembled WGS sequence"/>
</dbReference>
<organism evidence="6 7">
    <name type="scientific">Nannochloropsis salina CCMP1776</name>
    <dbReference type="NCBI Taxonomy" id="1027361"/>
    <lineage>
        <taxon>Eukaryota</taxon>
        <taxon>Sar</taxon>
        <taxon>Stramenopiles</taxon>
        <taxon>Ochrophyta</taxon>
        <taxon>Eustigmatophyceae</taxon>
        <taxon>Eustigmatales</taxon>
        <taxon>Monodopsidaceae</taxon>
        <taxon>Microchloropsis</taxon>
        <taxon>Microchloropsis salina</taxon>
    </lineage>
</organism>
<evidence type="ECO:0000256" key="2">
    <source>
        <dbReference type="ARBA" id="ARBA00022801"/>
    </source>
</evidence>
<evidence type="ECO:0000256" key="5">
    <source>
        <dbReference type="PIRNR" id="PIRNR038800"/>
    </source>
</evidence>
<evidence type="ECO:0000256" key="4">
    <source>
        <dbReference type="HAMAP-Rule" id="MF_03017"/>
    </source>
</evidence>
<dbReference type="GO" id="GO:0005737">
    <property type="term" value="C:cytoplasm"/>
    <property type="evidence" value="ECO:0007669"/>
    <property type="project" value="UniProtKB-SubCell"/>
</dbReference>
<keyword evidence="4 5" id="KW-0963">Cytoplasm</keyword>
<comment type="catalytic activity">
    <reaction evidence="5">
        <text>3-hydroxy-L-kynurenine + H2O = 3-hydroxyanthranilate + L-alanine + H(+)</text>
        <dbReference type="Rhea" id="RHEA:25143"/>
        <dbReference type="ChEBI" id="CHEBI:15377"/>
        <dbReference type="ChEBI" id="CHEBI:15378"/>
        <dbReference type="ChEBI" id="CHEBI:36559"/>
        <dbReference type="ChEBI" id="CHEBI:57972"/>
        <dbReference type="ChEBI" id="CHEBI:58125"/>
        <dbReference type="EC" id="3.7.1.3"/>
    </reaction>
</comment>
<dbReference type="EMBL" id="SDOX01000021">
    <property type="protein sequence ID" value="TFJ83741.1"/>
    <property type="molecule type" value="Genomic_DNA"/>
</dbReference>
<feature type="binding site" evidence="4">
    <location>
        <position position="310"/>
    </location>
    <ligand>
        <name>pyridoxal 5'-phosphate</name>
        <dbReference type="ChEBI" id="CHEBI:597326"/>
    </ligand>
</feature>
<dbReference type="SUPFAM" id="SSF53383">
    <property type="entry name" value="PLP-dependent transferases"/>
    <property type="match status" value="1"/>
</dbReference>
<keyword evidence="1 4" id="KW-0662">Pyridine nucleotide biosynthesis</keyword>
<dbReference type="GO" id="GO:0019441">
    <property type="term" value="P:L-tryptophan catabolic process to kynurenine"/>
    <property type="evidence" value="ECO:0007669"/>
    <property type="project" value="TreeGrafter"/>
</dbReference>
<feature type="binding site" evidence="4">
    <location>
        <position position="339"/>
    </location>
    <ligand>
        <name>pyridoxal 5'-phosphate</name>
        <dbReference type="ChEBI" id="CHEBI:597326"/>
    </ligand>
</feature>
<comment type="subcellular location">
    <subcellularLocation>
        <location evidence="4 5">Cytoplasm</location>
    </subcellularLocation>
</comment>
<dbReference type="GO" id="GO:0043420">
    <property type="term" value="P:anthranilate metabolic process"/>
    <property type="evidence" value="ECO:0007669"/>
    <property type="project" value="UniProtKB-UniRule"/>
</dbReference>
<comment type="function">
    <text evidence="4 5">Catalyzes the cleavage of L-kynurenine (L-Kyn) and L-3-hydroxykynurenine (L-3OHKyn) into anthranilic acid (AA) and 3-hydroxyanthranilic acid (3-OHAA), respectively.</text>
</comment>
<dbReference type="PIRSF" id="PIRSF038800">
    <property type="entry name" value="KYNU"/>
    <property type="match status" value="1"/>
</dbReference>
<keyword evidence="2 4" id="KW-0378">Hydrolase</keyword>
<feature type="binding site" evidence="4">
    <location>
        <position position="278"/>
    </location>
    <ligand>
        <name>pyridoxal 5'-phosphate</name>
        <dbReference type="ChEBI" id="CHEBI:597326"/>
    </ligand>
</feature>
<reference evidence="6 7" key="1">
    <citation type="submission" date="2019-01" db="EMBL/GenBank/DDBJ databases">
        <title>Nuclear Genome Assembly of the Microalgal Biofuel strain Nannochloropsis salina CCMP1776.</title>
        <authorList>
            <person name="Hovde B."/>
        </authorList>
    </citation>
    <scope>NUCLEOTIDE SEQUENCE [LARGE SCALE GENOMIC DNA]</scope>
    <source>
        <strain evidence="6 7">CCMP1776</strain>
    </source>
</reference>
<comment type="cofactor">
    <cofactor evidence="4 5">
        <name>pyridoxal 5'-phosphate</name>
        <dbReference type="ChEBI" id="CHEBI:597326"/>
    </cofactor>
</comment>
<evidence type="ECO:0000313" key="6">
    <source>
        <dbReference type="EMBL" id="TFJ83741.1"/>
    </source>
</evidence>
<dbReference type="InterPro" id="IPR015424">
    <property type="entry name" value="PyrdxlP-dep_Trfase"/>
</dbReference>
<dbReference type="EC" id="3.7.1.3" evidence="4 5"/>
<comment type="pathway">
    <text evidence="4 5">Amino-acid degradation; L-kynurenine degradation; L-alanine and anthranilate from L-kynurenine: step 1/1.</text>
</comment>
<sequence length="474" mass="52734">MEVTRTYERDLAKLQQEVGIHNLADKSLANALDERNICFRDQFIIPLNGSAIYLCTNSLGLQPRRLRDDVGEVLNKWGQEGVTSWFRGRKPFANVDESVLDELASIIGAKDSHEVVAMNSLSLNIHLMLATFYRPTPTRRKIIVEENAFPSDIQVLRSHLALVYRQAKQKEQARGKNKGDGENEDEDDFLLIIRRRPGESTWRASDIITFLKDHGKDTALLFLSGLHFASGQCFDMSGITAAAHAQGILVGFDLAHAIGNVELHLHKWGVDFACWCHYKYMCAGPGAVGGVYVHEKHTKGTSPLPRLAGWWGQAKAARFTFNEATFEPAPGALGFQLSTPSPLMLACLESALRLFKAAGGMPALRKKSVLLTGYLQLLLEQTLSDTVQIITPAASEERGCQLSLTFKVERLEAAQVLEALEARGVMGDVRHPNLIRVAPSPLYTRFVDVWRFVMILKGVLEEARDSPRETREKG</sequence>